<proteinExistence type="predicted"/>
<dbReference type="SUPFAM" id="SSF46955">
    <property type="entry name" value="Putative DNA-binding domain"/>
    <property type="match status" value="1"/>
</dbReference>
<dbReference type="InterPro" id="IPR047057">
    <property type="entry name" value="MerR_fam"/>
</dbReference>
<feature type="region of interest" description="Disordered" evidence="2">
    <location>
        <begin position="72"/>
        <end position="118"/>
    </location>
</feature>
<evidence type="ECO:0000313" key="4">
    <source>
        <dbReference type="EMBL" id="QIS13846.1"/>
    </source>
</evidence>
<dbReference type="PROSITE" id="PS50937">
    <property type="entry name" value="HTH_MERR_2"/>
    <property type="match status" value="1"/>
</dbReference>
<feature type="compositionally biased region" description="Polar residues" evidence="2">
    <location>
        <begin position="177"/>
        <end position="195"/>
    </location>
</feature>
<dbReference type="AlphaFoldDB" id="A0A6G9YLE5"/>
<dbReference type="Proteomes" id="UP000503540">
    <property type="component" value="Chromosome"/>
</dbReference>
<evidence type="ECO:0000313" key="5">
    <source>
        <dbReference type="Proteomes" id="UP000503540"/>
    </source>
</evidence>
<keyword evidence="1" id="KW-0238">DNA-binding</keyword>
<dbReference type="EMBL" id="CP046172">
    <property type="protein sequence ID" value="QIS13846.1"/>
    <property type="molecule type" value="Genomic_DNA"/>
</dbReference>
<sequence length="520" mass="56834">MEAADVEVLARFRDNRAVAIANLGDVCGDRLGPVRGPIPDLRDHIRVEFHGRADGSAARSDEFDARAGVPDSVAGAELTERHDPVERVGHRKQGPAEGRSVRVSIPRPNPVRDLDRGPIRGDALHTHAGEQELRIRVHDQPKPPRIRHHAATAPADLPATGVRTRNSITHPRPPLFSTVTGQLTPTGHLASTTSGDVDHYARTSTRLEVQGAVTDLTRGENLVSIGTLARTTGISVRNLRFYCDSGILEYRRTPGGHRVFTPDATERVALIRRLRAFGLSLDRIKEVLDGSVSIAEVAAAQRREVDIALSTMAWQRAGLSAIENAEPVTVATKLELLAAVQHGRAAHNMLVNFWRTVLTAMRPAAFDEFIAMNIPQPPSYPTPSQALAYAELATLTQDPGLRLAVSRQIWLSNGSEVGINPALLPEITEAYSRTIPLVLKAEIPRPGPELDQFVAAHATARGERDTATFRLALHDFSAEIDPRMRRYSQLTWEINGSRGTVGAAHYWLIQALDRSLADHA</sequence>
<dbReference type="InterPro" id="IPR000551">
    <property type="entry name" value="MerR-type_HTH_dom"/>
</dbReference>
<evidence type="ECO:0000256" key="2">
    <source>
        <dbReference type="SAM" id="MobiDB-lite"/>
    </source>
</evidence>
<accession>A0A6G9YLE5</accession>
<reference evidence="4 5" key="1">
    <citation type="journal article" date="2019" name="ACS Chem. Biol.">
        <title>Identification and Mobilization of a Cryptic Antibiotic Biosynthesis Gene Locus from a Human-Pathogenic Nocardia Isolate.</title>
        <authorList>
            <person name="Herisse M."/>
            <person name="Ishida K."/>
            <person name="Porter J.L."/>
            <person name="Howden B."/>
            <person name="Hertweck C."/>
            <person name="Stinear T.P."/>
            <person name="Pidot S.J."/>
        </authorList>
    </citation>
    <scope>NUCLEOTIDE SEQUENCE [LARGE SCALE GENOMIC DNA]</scope>
    <source>
        <strain evidence="4 5">AUSMDU00012717</strain>
    </source>
</reference>
<dbReference type="PANTHER" id="PTHR30204:SF93">
    <property type="entry name" value="HTH MERR-TYPE DOMAIN-CONTAINING PROTEIN"/>
    <property type="match status" value="1"/>
</dbReference>
<dbReference type="Gene3D" id="1.10.1660.10">
    <property type="match status" value="1"/>
</dbReference>
<organism evidence="4 5">
    <name type="scientific">Nocardia arthritidis</name>
    <dbReference type="NCBI Taxonomy" id="228602"/>
    <lineage>
        <taxon>Bacteria</taxon>
        <taxon>Bacillati</taxon>
        <taxon>Actinomycetota</taxon>
        <taxon>Actinomycetes</taxon>
        <taxon>Mycobacteriales</taxon>
        <taxon>Nocardiaceae</taxon>
        <taxon>Nocardia</taxon>
    </lineage>
</organism>
<dbReference type="Pfam" id="PF13411">
    <property type="entry name" value="MerR_1"/>
    <property type="match status" value="1"/>
</dbReference>
<feature type="region of interest" description="Disordered" evidence="2">
    <location>
        <begin position="166"/>
        <end position="196"/>
    </location>
</feature>
<keyword evidence="5" id="KW-1185">Reference proteome</keyword>
<protein>
    <submittedName>
        <fullName evidence="4">MerR family transcriptional regulator</fullName>
    </submittedName>
</protein>
<dbReference type="PRINTS" id="PR00040">
    <property type="entry name" value="HTHMERR"/>
</dbReference>
<dbReference type="GO" id="GO:0003700">
    <property type="term" value="F:DNA-binding transcription factor activity"/>
    <property type="evidence" value="ECO:0007669"/>
    <property type="project" value="InterPro"/>
</dbReference>
<feature type="domain" description="HTH merR-type" evidence="3">
    <location>
        <begin position="222"/>
        <end position="290"/>
    </location>
</feature>
<feature type="compositionally biased region" description="Basic and acidic residues" evidence="2">
    <location>
        <begin position="78"/>
        <end position="88"/>
    </location>
</feature>
<gene>
    <name evidence="4" type="ORF">F5544_30005</name>
</gene>
<name>A0A6G9YLE5_9NOCA</name>
<evidence type="ECO:0000259" key="3">
    <source>
        <dbReference type="PROSITE" id="PS50937"/>
    </source>
</evidence>
<dbReference type="PANTHER" id="PTHR30204">
    <property type="entry name" value="REDOX-CYCLING DRUG-SENSING TRANSCRIPTIONAL ACTIVATOR SOXR"/>
    <property type="match status" value="1"/>
</dbReference>
<dbReference type="InterPro" id="IPR009061">
    <property type="entry name" value="DNA-bd_dom_put_sf"/>
</dbReference>
<evidence type="ECO:0000256" key="1">
    <source>
        <dbReference type="ARBA" id="ARBA00023125"/>
    </source>
</evidence>
<dbReference type="GO" id="GO:0003677">
    <property type="term" value="F:DNA binding"/>
    <property type="evidence" value="ECO:0007669"/>
    <property type="project" value="UniProtKB-KW"/>
</dbReference>
<dbReference type="CDD" id="cd00592">
    <property type="entry name" value="HTH_MerR-like"/>
    <property type="match status" value="1"/>
</dbReference>
<dbReference type="SMART" id="SM00422">
    <property type="entry name" value="HTH_MERR"/>
    <property type="match status" value="1"/>
</dbReference>
<dbReference type="KEGG" id="nah:F5544_30005"/>